<sequence>MLSTILSAALAANLVSAAGLQPRQSAALSSDAAAFSSAADALISAYIPAPQWEALTSAVGSAASAAGVTQDAKDAVYSALKATEAPEWFANVVPTAYSSQFAALESAIDSIRPTVTVTVPGPVPTVVAVTTTDADGNTIITSVSTTLTPVPTTITTDLLPTPSVSVSVVTGTNSDGSAFTSTVLASDASETAATTATETVTTDASATDSATVTEPGDATATGATGTGTDAPSETNAATSAAKANGLAGLAAVFGLFMAL</sequence>
<name>A0A8H6JBV1_9PEZI</name>
<gene>
    <name evidence="3" type="ORF">CSOJ01_06471</name>
</gene>
<evidence type="ECO:0000313" key="3">
    <source>
        <dbReference type="EMBL" id="KAF6810175.1"/>
    </source>
</evidence>
<dbReference type="AlphaFoldDB" id="A0A8H6JBV1"/>
<evidence type="ECO:0000256" key="1">
    <source>
        <dbReference type="SAM" id="MobiDB-lite"/>
    </source>
</evidence>
<dbReference type="Proteomes" id="UP000652219">
    <property type="component" value="Unassembled WGS sequence"/>
</dbReference>
<accession>A0A8H6JBV1</accession>
<proteinExistence type="predicted"/>
<protein>
    <submittedName>
        <fullName evidence="3">Uncharacterized protein</fullName>
    </submittedName>
</protein>
<keyword evidence="2" id="KW-0732">Signal</keyword>
<feature type="signal peptide" evidence="2">
    <location>
        <begin position="1"/>
        <end position="17"/>
    </location>
</feature>
<feature type="compositionally biased region" description="Low complexity" evidence="1">
    <location>
        <begin position="194"/>
        <end position="230"/>
    </location>
</feature>
<organism evidence="3 4">
    <name type="scientific">Colletotrichum sojae</name>
    <dbReference type="NCBI Taxonomy" id="2175907"/>
    <lineage>
        <taxon>Eukaryota</taxon>
        <taxon>Fungi</taxon>
        <taxon>Dikarya</taxon>
        <taxon>Ascomycota</taxon>
        <taxon>Pezizomycotina</taxon>
        <taxon>Sordariomycetes</taxon>
        <taxon>Hypocreomycetidae</taxon>
        <taxon>Glomerellales</taxon>
        <taxon>Glomerellaceae</taxon>
        <taxon>Colletotrichum</taxon>
        <taxon>Colletotrichum orchidearum species complex</taxon>
    </lineage>
</organism>
<dbReference type="EMBL" id="WIGN01000090">
    <property type="protein sequence ID" value="KAF6810175.1"/>
    <property type="molecule type" value="Genomic_DNA"/>
</dbReference>
<feature type="chain" id="PRO_5034638220" evidence="2">
    <location>
        <begin position="18"/>
        <end position="259"/>
    </location>
</feature>
<keyword evidence="4" id="KW-1185">Reference proteome</keyword>
<evidence type="ECO:0000313" key="4">
    <source>
        <dbReference type="Proteomes" id="UP000652219"/>
    </source>
</evidence>
<reference evidence="3 4" key="1">
    <citation type="journal article" date="2020" name="Phytopathology">
        <title>Genome Sequence Resources of Colletotrichum truncatum, C. plurivorum, C. musicola, and C. sojae: Four Species Pathogenic to Soybean (Glycine max).</title>
        <authorList>
            <person name="Rogerio F."/>
            <person name="Boufleur T.R."/>
            <person name="Ciampi-Guillardi M."/>
            <person name="Sukno S.A."/>
            <person name="Thon M.R."/>
            <person name="Massola Junior N.S."/>
            <person name="Baroncelli R."/>
        </authorList>
    </citation>
    <scope>NUCLEOTIDE SEQUENCE [LARGE SCALE GENOMIC DNA]</scope>
    <source>
        <strain evidence="3 4">LFN0009</strain>
    </source>
</reference>
<feature type="region of interest" description="Disordered" evidence="1">
    <location>
        <begin position="194"/>
        <end position="234"/>
    </location>
</feature>
<evidence type="ECO:0000256" key="2">
    <source>
        <dbReference type="SAM" id="SignalP"/>
    </source>
</evidence>
<comment type="caution">
    <text evidence="3">The sequence shown here is derived from an EMBL/GenBank/DDBJ whole genome shotgun (WGS) entry which is preliminary data.</text>
</comment>